<dbReference type="OrthoDB" id="21509at2759"/>
<dbReference type="OMA" id="PPYHIMH"/>
<dbReference type="AlphaFoldDB" id="A0A151Z7Q7"/>
<keyword evidence="2" id="KW-0472">Membrane</keyword>
<reference evidence="3 4" key="1">
    <citation type="submission" date="2015-12" db="EMBL/GenBank/DDBJ databases">
        <title>Dictyostelia acquired genes for synthesis and detection of signals that induce cell-type specialization by lateral gene transfer from prokaryotes.</title>
        <authorList>
            <person name="Gloeckner G."/>
            <person name="Schaap P."/>
        </authorList>
    </citation>
    <scope>NUCLEOTIDE SEQUENCE [LARGE SCALE GENOMIC DNA]</scope>
    <source>
        <strain evidence="3 4">TK</strain>
    </source>
</reference>
<dbReference type="FunCoup" id="A0A151Z7Q7">
    <property type="interactions" value="127"/>
</dbReference>
<evidence type="ECO:0000256" key="1">
    <source>
        <dbReference type="SAM" id="MobiDB-lite"/>
    </source>
</evidence>
<gene>
    <name evidence="3" type="ORF">DLAC_08535</name>
</gene>
<accession>A0A151Z7Q7</accession>
<name>A0A151Z7Q7_TIELA</name>
<dbReference type="Proteomes" id="UP000076078">
    <property type="component" value="Unassembled WGS sequence"/>
</dbReference>
<keyword evidence="2" id="KW-1133">Transmembrane helix</keyword>
<proteinExistence type="predicted"/>
<feature type="region of interest" description="Disordered" evidence="1">
    <location>
        <begin position="195"/>
        <end position="221"/>
    </location>
</feature>
<keyword evidence="2" id="KW-0812">Transmembrane</keyword>
<sequence length="221" mass="24270">MVLILNGSILKNSEFPIDSLKINNNNNQNINSQSENTNILSRLLDIFGKPIKNENLGLFVDSLEMSTLVYNISLKLKYLIAICFSSAILFGSVGLLSCLLCVYLGTLYSNSSTLLSNNNNNEINSNHNSNNGIQLNSKDNLSSSTSSQFINLQNNLIQSSNILSTKSYLNSSTQNIFTNSNDDSDEEESKPVFHLCNPNLRKSSPSLNTFSPNTGRKLGSS</sequence>
<keyword evidence="4" id="KW-1185">Reference proteome</keyword>
<feature type="compositionally biased region" description="Polar residues" evidence="1">
    <location>
        <begin position="200"/>
        <end position="221"/>
    </location>
</feature>
<protein>
    <submittedName>
        <fullName evidence="3">Uncharacterized protein</fullName>
    </submittedName>
</protein>
<evidence type="ECO:0000256" key="2">
    <source>
        <dbReference type="SAM" id="Phobius"/>
    </source>
</evidence>
<evidence type="ECO:0000313" key="4">
    <source>
        <dbReference type="Proteomes" id="UP000076078"/>
    </source>
</evidence>
<comment type="caution">
    <text evidence="3">The sequence shown here is derived from an EMBL/GenBank/DDBJ whole genome shotgun (WGS) entry which is preliminary data.</text>
</comment>
<dbReference type="InParanoid" id="A0A151Z7Q7"/>
<evidence type="ECO:0000313" key="3">
    <source>
        <dbReference type="EMBL" id="KYQ89965.1"/>
    </source>
</evidence>
<organism evidence="3 4">
    <name type="scientific">Tieghemostelium lacteum</name>
    <name type="common">Slime mold</name>
    <name type="synonym">Dictyostelium lacteum</name>
    <dbReference type="NCBI Taxonomy" id="361077"/>
    <lineage>
        <taxon>Eukaryota</taxon>
        <taxon>Amoebozoa</taxon>
        <taxon>Evosea</taxon>
        <taxon>Eumycetozoa</taxon>
        <taxon>Dictyostelia</taxon>
        <taxon>Dictyosteliales</taxon>
        <taxon>Raperosteliaceae</taxon>
        <taxon>Tieghemostelium</taxon>
    </lineage>
</organism>
<dbReference type="EMBL" id="LODT01000037">
    <property type="protein sequence ID" value="KYQ89965.1"/>
    <property type="molecule type" value="Genomic_DNA"/>
</dbReference>
<feature type="transmembrane region" description="Helical" evidence="2">
    <location>
        <begin position="78"/>
        <end position="105"/>
    </location>
</feature>